<protein>
    <recommendedName>
        <fullName evidence="2">DUF7869 domain-containing protein</fullName>
    </recommendedName>
</protein>
<dbReference type="InterPro" id="IPR057191">
    <property type="entry name" value="DUF7869"/>
</dbReference>
<dbReference type="PANTHER" id="PTHR34415:SF1">
    <property type="entry name" value="INTEGRASE CATALYTIC DOMAIN-CONTAINING PROTEIN"/>
    <property type="match status" value="1"/>
</dbReference>
<dbReference type="Proteomes" id="UP001152888">
    <property type="component" value="Unassembled WGS sequence"/>
</dbReference>
<proteinExistence type="predicted"/>
<dbReference type="PANTHER" id="PTHR34415">
    <property type="entry name" value="INTEGRASE CATALYTIC DOMAIN-CONTAINING PROTEIN"/>
    <property type="match status" value="1"/>
</dbReference>
<evidence type="ECO:0000313" key="4">
    <source>
        <dbReference type="Proteomes" id="UP001152888"/>
    </source>
</evidence>
<dbReference type="EMBL" id="CAKOFQ010006916">
    <property type="protein sequence ID" value="CAH1982132.1"/>
    <property type="molecule type" value="Genomic_DNA"/>
</dbReference>
<name>A0A9P0KX52_ACAOB</name>
<organism evidence="3 4">
    <name type="scientific">Acanthoscelides obtectus</name>
    <name type="common">Bean weevil</name>
    <name type="synonym">Bruchus obtectus</name>
    <dbReference type="NCBI Taxonomy" id="200917"/>
    <lineage>
        <taxon>Eukaryota</taxon>
        <taxon>Metazoa</taxon>
        <taxon>Ecdysozoa</taxon>
        <taxon>Arthropoda</taxon>
        <taxon>Hexapoda</taxon>
        <taxon>Insecta</taxon>
        <taxon>Pterygota</taxon>
        <taxon>Neoptera</taxon>
        <taxon>Endopterygota</taxon>
        <taxon>Coleoptera</taxon>
        <taxon>Polyphaga</taxon>
        <taxon>Cucujiformia</taxon>
        <taxon>Chrysomeloidea</taxon>
        <taxon>Chrysomelidae</taxon>
        <taxon>Bruchinae</taxon>
        <taxon>Bruchini</taxon>
        <taxon>Acanthoscelides</taxon>
    </lineage>
</organism>
<dbReference type="OrthoDB" id="6780556at2759"/>
<comment type="caution">
    <text evidence="3">The sequence shown here is derived from an EMBL/GenBank/DDBJ whole genome shotgun (WGS) entry which is preliminary data.</text>
</comment>
<feature type="region of interest" description="Disordered" evidence="1">
    <location>
        <begin position="1"/>
        <end position="34"/>
    </location>
</feature>
<sequence length="442" mass="51061">MDEHDRDIDISVREGSSGSRVKQPKTPEKRRLNKQQKYVDKDPGLLKFTRPCNHNTTSYKCSTVAYGYEVMSHAGIFCGEFNIGFSSPAADCCALCIRLKDNIRNEKDPKKKSDLMIERQIHRKRADAFYKLAKEDSPNSITFCFDMQQVQPLPRTPIYFHQVSLYIFCCVDMNSRHPTFYTWTEIQAGRGSVQIGSALLNYLDSLELEDIEVLRLFCDGCGGQNKNSHIVHALYFWLKNRPPGTLKEIQLTFPVRGHSFLPADRVFGRVEKSLRKNPTILSKDEYFEKYSEFGTVKELGIEWNLYDIKNLQDCLKKIVGISDYKRILIKKIGQDIVKVQCHQNFRMEILNEAPQQILKKRKEVPIVLEEIPLTRSLPEKKKKSLAHLMAQQFGTTWENNENLARYKNILREAQLEAGAVEAQEQNENELCDCLEDDQGIHI</sequence>
<dbReference type="Pfam" id="PF25273">
    <property type="entry name" value="DUF7869"/>
    <property type="match status" value="1"/>
</dbReference>
<dbReference type="AlphaFoldDB" id="A0A9P0KX52"/>
<reference evidence="3" key="1">
    <citation type="submission" date="2022-03" db="EMBL/GenBank/DDBJ databases">
        <authorList>
            <person name="Sayadi A."/>
        </authorList>
    </citation>
    <scope>NUCLEOTIDE SEQUENCE</scope>
</reference>
<accession>A0A9P0KX52</accession>
<gene>
    <name evidence="3" type="ORF">ACAOBT_LOCUS14846</name>
</gene>
<evidence type="ECO:0000313" key="3">
    <source>
        <dbReference type="EMBL" id="CAH1982132.1"/>
    </source>
</evidence>
<evidence type="ECO:0000259" key="2">
    <source>
        <dbReference type="Pfam" id="PF25273"/>
    </source>
</evidence>
<feature type="domain" description="DUF7869" evidence="2">
    <location>
        <begin position="179"/>
        <end position="336"/>
    </location>
</feature>
<evidence type="ECO:0000256" key="1">
    <source>
        <dbReference type="SAM" id="MobiDB-lite"/>
    </source>
</evidence>
<keyword evidence="4" id="KW-1185">Reference proteome</keyword>
<feature type="compositionally biased region" description="Basic and acidic residues" evidence="1">
    <location>
        <begin position="1"/>
        <end position="12"/>
    </location>
</feature>